<dbReference type="AlphaFoldDB" id="A0A4S4E5G2"/>
<feature type="compositionally biased region" description="Polar residues" evidence="1">
    <location>
        <begin position="339"/>
        <end position="357"/>
    </location>
</feature>
<evidence type="ECO:0008006" key="4">
    <source>
        <dbReference type="Google" id="ProtNLM"/>
    </source>
</evidence>
<dbReference type="InterPro" id="IPR053218">
    <property type="entry name" value="Pathogen-related_defense"/>
</dbReference>
<dbReference type="Gene3D" id="3.10.450.50">
    <property type="match status" value="1"/>
</dbReference>
<organism evidence="2 3">
    <name type="scientific">Camellia sinensis var. sinensis</name>
    <name type="common">China tea</name>
    <dbReference type="NCBI Taxonomy" id="542762"/>
    <lineage>
        <taxon>Eukaryota</taxon>
        <taxon>Viridiplantae</taxon>
        <taxon>Streptophyta</taxon>
        <taxon>Embryophyta</taxon>
        <taxon>Tracheophyta</taxon>
        <taxon>Spermatophyta</taxon>
        <taxon>Magnoliopsida</taxon>
        <taxon>eudicotyledons</taxon>
        <taxon>Gunneridae</taxon>
        <taxon>Pentapetalae</taxon>
        <taxon>asterids</taxon>
        <taxon>Ericales</taxon>
        <taxon>Theaceae</taxon>
        <taxon>Camellia</taxon>
    </lineage>
</organism>
<dbReference type="EMBL" id="SDRB02007813">
    <property type="protein sequence ID" value="THG10585.1"/>
    <property type="molecule type" value="Genomic_DNA"/>
</dbReference>
<dbReference type="PANTHER" id="PTHR31723">
    <property type="entry name" value="PATHOGENESIS-RELATED FAMILY PROTEIN"/>
    <property type="match status" value="1"/>
</dbReference>
<keyword evidence="3" id="KW-1185">Reference proteome</keyword>
<feature type="region of interest" description="Disordered" evidence="1">
    <location>
        <begin position="1"/>
        <end position="31"/>
    </location>
</feature>
<gene>
    <name evidence="2" type="ORF">TEA_005670</name>
</gene>
<reference evidence="2 3" key="1">
    <citation type="journal article" date="2018" name="Proc. Natl. Acad. Sci. U.S.A.">
        <title>Draft genome sequence of Camellia sinensis var. sinensis provides insights into the evolution of the tea genome and tea quality.</title>
        <authorList>
            <person name="Wei C."/>
            <person name="Yang H."/>
            <person name="Wang S."/>
            <person name="Zhao J."/>
            <person name="Liu C."/>
            <person name="Gao L."/>
            <person name="Xia E."/>
            <person name="Lu Y."/>
            <person name="Tai Y."/>
            <person name="She G."/>
            <person name="Sun J."/>
            <person name="Cao H."/>
            <person name="Tong W."/>
            <person name="Gao Q."/>
            <person name="Li Y."/>
            <person name="Deng W."/>
            <person name="Jiang X."/>
            <person name="Wang W."/>
            <person name="Chen Q."/>
            <person name="Zhang S."/>
            <person name="Li H."/>
            <person name="Wu J."/>
            <person name="Wang P."/>
            <person name="Li P."/>
            <person name="Shi C."/>
            <person name="Zheng F."/>
            <person name="Jian J."/>
            <person name="Huang B."/>
            <person name="Shan D."/>
            <person name="Shi M."/>
            <person name="Fang C."/>
            <person name="Yue Y."/>
            <person name="Li F."/>
            <person name="Li D."/>
            <person name="Wei S."/>
            <person name="Han B."/>
            <person name="Jiang C."/>
            <person name="Yin Y."/>
            <person name="Xia T."/>
            <person name="Zhang Z."/>
            <person name="Bennetzen J.L."/>
            <person name="Zhao S."/>
            <person name="Wan X."/>
        </authorList>
    </citation>
    <scope>NUCLEOTIDE SEQUENCE [LARGE SCALE GENOMIC DNA]</scope>
    <source>
        <strain evidence="3">cv. Shuchazao</strain>
        <tissue evidence="2">Leaf</tissue>
    </source>
</reference>
<feature type="region of interest" description="Disordered" evidence="1">
    <location>
        <begin position="335"/>
        <end position="357"/>
    </location>
</feature>
<dbReference type="PANTHER" id="PTHR31723:SF4">
    <property type="entry name" value="PATHOGENESIS-RELATED FAMILY PROTEIN"/>
    <property type="match status" value="1"/>
</dbReference>
<dbReference type="Proteomes" id="UP000306102">
    <property type="component" value="Unassembled WGS sequence"/>
</dbReference>
<proteinExistence type="predicted"/>
<evidence type="ECO:0000313" key="2">
    <source>
        <dbReference type="EMBL" id="THG10585.1"/>
    </source>
</evidence>
<evidence type="ECO:0000313" key="3">
    <source>
        <dbReference type="Proteomes" id="UP000306102"/>
    </source>
</evidence>
<sequence length="357" mass="41088">MMIQTRNPNKDHPKNTKKINPNEDHFCQDDEKERERGNGWLKLTWQVSKLVLYLTQALAFAKGDIYRSFLHDEETQKNTHWRYGGPPTYDIVNQLFEQGRTKEWPKGSLEETVQIAIKSWDMERREGISAEEVLRLGTYNALLKDDLPEEFKYYKAEEESFESSHDVFLSVFPRGFAWEVISVHSGPPLIAFKFRHWGFFEGPYKGHAPTGREGLSAEEVVRLGTYNALLKKDLPEEFKYYKAEEESFESSHDVFLSAFPRGFAWEVTSVHSGPPLIACKFRHWGFFEGPYKGHAPTGEMVEFCGMGLLKVDESLKAECVELYFDPGELFSGLLKGPATSESQPEQLESSTRCPFQK</sequence>
<comment type="caution">
    <text evidence="2">The sequence shown here is derived from an EMBL/GenBank/DDBJ whole genome shotgun (WGS) entry which is preliminary data.</text>
</comment>
<dbReference type="STRING" id="542762.A0A4S4E5G2"/>
<evidence type="ECO:0000256" key="1">
    <source>
        <dbReference type="SAM" id="MobiDB-lite"/>
    </source>
</evidence>
<dbReference type="InterPro" id="IPR032710">
    <property type="entry name" value="NTF2-like_dom_sf"/>
</dbReference>
<feature type="compositionally biased region" description="Basic and acidic residues" evidence="1">
    <location>
        <begin position="8"/>
        <end position="31"/>
    </location>
</feature>
<name>A0A4S4E5G2_CAMSN</name>
<accession>A0A4S4E5G2</accession>
<dbReference type="SUPFAM" id="SSF54427">
    <property type="entry name" value="NTF2-like"/>
    <property type="match status" value="2"/>
</dbReference>
<protein>
    <recommendedName>
        <fullName evidence="4">Pathogen-related protein</fullName>
    </recommendedName>
</protein>